<name>A0AA88GRI6_NAELO</name>
<keyword evidence="2" id="KW-1185">Reference proteome</keyword>
<sequence length="300" mass="34648">MSVWEEGSWEFPMICSLPLLKSTTNTPLDHQEAALSDHEINNSNTSCSANDSNISKLNSKYSFGNFILKRSVSNGNLDYPRVMFYPPSSLWYKNRFTYFEIMLHEPCRDIAAQQEPSSSNALLQIAIGFSKRKNFFGVLGWTEDTIGFHFDNGRVYDHVQITSSIKDQVYICDVAFGQVYGCLLDHEIGEFHITRNGVLLRNSKGNRFVRKSFCERENAFLPTISCFDVDVELEVNLGCDLVRRPFRYCPLVRYDQAEKLFSMLNIGNEKNRMTETWPNESFRPSVYTYLFFTDIQVKTI</sequence>
<dbReference type="AlphaFoldDB" id="A0AA88GRI6"/>
<dbReference type="InterPro" id="IPR043136">
    <property type="entry name" value="B30.2/SPRY_sf"/>
</dbReference>
<evidence type="ECO:0000313" key="2">
    <source>
        <dbReference type="Proteomes" id="UP000816034"/>
    </source>
</evidence>
<dbReference type="RefSeq" id="XP_044548696.1">
    <property type="nucleotide sequence ID" value="XM_044694683.1"/>
</dbReference>
<accession>A0AA88GRI6</accession>
<evidence type="ECO:0000313" key="1">
    <source>
        <dbReference type="EMBL" id="KAG2383017.1"/>
    </source>
</evidence>
<organism evidence="1 2">
    <name type="scientific">Naegleria lovaniensis</name>
    <name type="common">Amoeba</name>
    <dbReference type="NCBI Taxonomy" id="51637"/>
    <lineage>
        <taxon>Eukaryota</taxon>
        <taxon>Discoba</taxon>
        <taxon>Heterolobosea</taxon>
        <taxon>Tetramitia</taxon>
        <taxon>Eutetramitia</taxon>
        <taxon>Vahlkampfiidae</taxon>
        <taxon>Naegleria</taxon>
    </lineage>
</organism>
<reference evidence="1 2" key="1">
    <citation type="journal article" date="2018" name="BMC Genomics">
        <title>The genome of Naegleria lovaniensis, the basis for a comparative approach to unravel pathogenicity factors of the human pathogenic amoeba N. fowleri.</title>
        <authorList>
            <person name="Liechti N."/>
            <person name="Schurch N."/>
            <person name="Bruggmann R."/>
            <person name="Wittwer M."/>
        </authorList>
    </citation>
    <scope>NUCLEOTIDE SEQUENCE [LARGE SCALE GENOMIC DNA]</scope>
    <source>
        <strain evidence="1 2">ATCC 30569</strain>
    </source>
</reference>
<dbReference type="GeneID" id="68097439"/>
<dbReference type="Gene3D" id="2.60.120.920">
    <property type="match status" value="1"/>
</dbReference>
<dbReference type="Proteomes" id="UP000816034">
    <property type="component" value="Unassembled WGS sequence"/>
</dbReference>
<gene>
    <name evidence="1" type="ORF">C9374_004984</name>
</gene>
<protein>
    <submittedName>
        <fullName evidence="1">Uncharacterized protein</fullName>
    </submittedName>
</protein>
<proteinExistence type="predicted"/>
<dbReference type="EMBL" id="PYSW02000022">
    <property type="protein sequence ID" value="KAG2383017.1"/>
    <property type="molecule type" value="Genomic_DNA"/>
</dbReference>
<comment type="caution">
    <text evidence="1">The sequence shown here is derived from an EMBL/GenBank/DDBJ whole genome shotgun (WGS) entry which is preliminary data.</text>
</comment>